<evidence type="ECO:0000313" key="1">
    <source>
        <dbReference type="EMBL" id="CEJ62644.1"/>
    </source>
</evidence>
<accession>A0A0F7U114</accession>
<name>A0A0F7U114_PENBI</name>
<evidence type="ECO:0000313" key="2">
    <source>
        <dbReference type="Proteomes" id="UP000042958"/>
    </source>
</evidence>
<keyword evidence="2" id="KW-1185">Reference proteome</keyword>
<protein>
    <submittedName>
        <fullName evidence="1">Uncharacterized protein</fullName>
    </submittedName>
</protein>
<organism evidence="1 2">
    <name type="scientific">Penicillium brasilianum</name>
    <dbReference type="NCBI Taxonomy" id="104259"/>
    <lineage>
        <taxon>Eukaryota</taxon>
        <taxon>Fungi</taxon>
        <taxon>Dikarya</taxon>
        <taxon>Ascomycota</taxon>
        <taxon>Pezizomycotina</taxon>
        <taxon>Eurotiomycetes</taxon>
        <taxon>Eurotiomycetidae</taxon>
        <taxon>Eurotiales</taxon>
        <taxon>Aspergillaceae</taxon>
        <taxon>Penicillium</taxon>
    </lineage>
</organism>
<dbReference type="Proteomes" id="UP000042958">
    <property type="component" value="Unassembled WGS sequence"/>
</dbReference>
<dbReference type="EMBL" id="CDHK01000019">
    <property type="protein sequence ID" value="CEJ62644.1"/>
    <property type="molecule type" value="Genomic_DNA"/>
</dbReference>
<sequence>MIITSAKTEITHYKDEIETRATVVAAKTVLEGFGHDFMPYVNTIALTEKTIENLDSLRSEARGAIVKLHELIPVRAKSGDGAALQILYRNLLAVVQCTLTMDRLQYGPTHAVVMEAKSEINHLLFLIGVINEGLWLVSDHCSSPGIVRFHIGGKHGSPELTNDSYHYKGKRQPVSGSNMALVSQAFIEARKAARDHAIPQEVFDWENLLIGMTLKFQELEKTVPA</sequence>
<dbReference type="AlphaFoldDB" id="A0A0F7U114"/>
<gene>
    <name evidence="1" type="ORF">PMG11_11139</name>
</gene>
<reference evidence="2" key="1">
    <citation type="journal article" date="2015" name="Genome Announc.">
        <title>Draft genome sequence of the fungus Penicillium brasilianum MG11.</title>
        <authorList>
            <person name="Horn F."/>
            <person name="Linde J."/>
            <person name="Mattern D.J."/>
            <person name="Walther G."/>
            <person name="Guthke R."/>
            <person name="Brakhage A.A."/>
            <person name="Valiante V."/>
        </authorList>
    </citation>
    <scope>NUCLEOTIDE SEQUENCE [LARGE SCALE GENOMIC DNA]</scope>
    <source>
        <strain evidence="2">MG11</strain>
    </source>
</reference>
<proteinExistence type="predicted"/>
<dbReference type="OrthoDB" id="2441380at2759"/>